<dbReference type="InterPro" id="IPR019690">
    <property type="entry name" value="DUF2569"/>
</dbReference>
<organism evidence="2">
    <name type="scientific">hydrothermal vent metagenome</name>
    <dbReference type="NCBI Taxonomy" id="652676"/>
    <lineage>
        <taxon>unclassified sequences</taxon>
        <taxon>metagenomes</taxon>
        <taxon>ecological metagenomes</taxon>
    </lineage>
</organism>
<feature type="transmembrane region" description="Helical" evidence="1">
    <location>
        <begin position="87"/>
        <end position="111"/>
    </location>
</feature>
<evidence type="ECO:0000313" key="2">
    <source>
        <dbReference type="EMBL" id="VAX01456.1"/>
    </source>
</evidence>
<evidence type="ECO:0000256" key="1">
    <source>
        <dbReference type="SAM" id="Phobius"/>
    </source>
</evidence>
<keyword evidence="1" id="KW-0472">Membrane</keyword>
<feature type="transmembrane region" description="Helical" evidence="1">
    <location>
        <begin position="41"/>
        <end position="61"/>
    </location>
</feature>
<name>A0A3B1A6V2_9ZZZZ</name>
<dbReference type="AlphaFoldDB" id="A0A3B1A6V2"/>
<dbReference type="EMBL" id="UOFR01000084">
    <property type="protein sequence ID" value="VAX01456.1"/>
    <property type="molecule type" value="Genomic_DNA"/>
</dbReference>
<sequence>MRNIVPDTDPYKSPETIIEVNPDKVVHNDLDEDKLNGLRGWLLLVGFGIVVSPFRMIAQLYPLYTEIISNGSWALLTSPGSEDYNPAYAPLIIGEMIINVTLILCWLYIAFLFFSRRRALPKWYIGIMAFTLIFMIGDSLYLIAFFPGVSINDPETIKDIIRSIVAAAIWIPYMLVSRRVKATFVR</sequence>
<dbReference type="Pfam" id="PF10754">
    <property type="entry name" value="DUF2569"/>
    <property type="match status" value="1"/>
</dbReference>
<feature type="transmembrane region" description="Helical" evidence="1">
    <location>
        <begin position="160"/>
        <end position="176"/>
    </location>
</feature>
<protein>
    <recommendedName>
        <fullName evidence="3">DUF2569 domain-containing protein</fullName>
    </recommendedName>
</protein>
<proteinExistence type="predicted"/>
<accession>A0A3B1A6V2</accession>
<feature type="transmembrane region" description="Helical" evidence="1">
    <location>
        <begin position="123"/>
        <end position="148"/>
    </location>
</feature>
<reference evidence="2" key="1">
    <citation type="submission" date="2018-06" db="EMBL/GenBank/DDBJ databases">
        <authorList>
            <person name="Zhirakovskaya E."/>
        </authorList>
    </citation>
    <scope>NUCLEOTIDE SEQUENCE</scope>
</reference>
<evidence type="ECO:0008006" key="3">
    <source>
        <dbReference type="Google" id="ProtNLM"/>
    </source>
</evidence>
<keyword evidence="1" id="KW-0812">Transmembrane</keyword>
<keyword evidence="1" id="KW-1133">Transmembrane helix</keyword>
<gene>
    <name evidence="2" type="ORF">MNBD_GAMMA21-2654</name>
</gene>